<accession>A0AC61TS63</accession>
<dbReference type="EMBL" id="OM634653">
    <property type="protein sequence ID" value="UNH58531.1"/>
    <property type="molecule type" value="Genomic_DNA"/>
</dbReference>
<proteinExistence type="predicted"/>
<sequence>MVKEINSRKDVFEKVIALAEARRELVDSGRDYNKEDIALLKYVETLDYEDIKVLQTIMYLGRDRDYDKSMSSQEIYDDYRGSFDMRGWKNQEIDAGQMTDKAPMGTYLIDGLKILGFEYKGGKLQWT</sequence>
<reference evidence="1" key="1">
    <citation type="submission" date="2022-02" db="EMBL/GenBank/DDBJ databases">
        <authorList>
            <person name="Nazir A."/>
            <person name="Chen Y."/>
            <person name="Liu Y."/>
        </authorList>
    </citation>
    <scope>NUCLEOTIDE SEQUENCE</scope>
</reference>
<protein>
    <submittedName>
        <fullName evidence="1">DUF3775 domain-containing protein</fullName>
    </submittedName>
</protein>
<organism evidence="1 2">
    <name type="scientific">Bacillus phage vB_BsuS_PJN02</name>
    <dbReference type="NCBI Taxonomy" id="2920374"/>
    <lineage>
        <taxon>Viruses</taxon>
        <taxon>Duplodnaviria</taxon>
        <taxon>Heunggongvirae</taxon>
        <taxon>Uroviricota</taxon>
        <taxon>Caudoviricetes</taxon>
        <taxon>Heleneionescovirinae</taxon>
        <taxon>Zhangjivirus</taxon>
        <taxon>Zhangjivirus PJN02</taxon>
    </lineage>
</organism>
<dbReference type="Proteomes" id="UP000829276">
    <property type="component" value="Segment"/>
</dbReference>
<name>A0AC61TS63_9CAUD</name>
<evidence type="ECO:0000313" key="1">
    <source>
        <dbReference type="EMBL" id="UNH58531.1"/>
    </source>
</evidence>
<evidence type="ECO:0000313" key="2">
    <source>
        <dbReference type="Proteomes" id="UP000829276"/>
    </source>
</evidence>
<keyword evidence="2" id="KW-1185">Reference proteome</keyword>